<dbReference type="GeneID" id="110073163"/>
<reference evidence="4" key="1">
    <citation type="submission" date="2025-08" db="UniProtKB">
        <authorList>
            <consortium name="RefSeq"/>
        </authorList>
    </citation>
    <scope>IDENTIFICATION</scope>
</reference>
<feature type="coiled-coil region" evidence="1">
    <location>
        <begin position="54"/>
        <end position="120"/>
    </location>
</feature>
<evidence type="ECO:0000313" key="4">
    <source>
        <dbReference type="RefSeq" id="XP_020637711.2"/>
    </source>
</evidence>
<sequence>MSKECEDNVSGTECTEDNTTTLQKQLQDDFAQMESVQMKVKALSEDWLETHQRLKAEEAKVTELEAQIEGLNLRHEETKAALQADILRALAQVKEKEDLAEKLRAKVAVLERKVEAACQEAAKSAARLEKGAYEARLALEATLAELTRQKHMALEATVEKHWGEVALHSQDVVDLEENEGGGAEAPGKDDSRVLLRKDAVDAGLGDAPPPPPQEANRGIFRPAASSEFNDCLFFQLLFSFSAFVHHNLAVGESAAEELKYKPPVTPEGPLLGLRRQGQPGLETRHSG</sequence>
<evidence type="ECO:0000256" key="1">
    <source>
        <dbReference type="SAM" id="Coils"/>
    </source>
</evidence>
<evidence type="ECO:0000313" key="3">
    <source>
        <dbReference type="Proteomes" id="UP001652642"/>
    </source>
</evidence>
<accession>A0A6J0SMY1</accession>
<dbReference type="RefSeq" id="XP_020637711.2">
    <property type="nucleotide sequence ID" value="XM_020782052.2"/>
</dbReference>
<dbReference type="AlphaFoldDB" id="A0A6J0SMY1"/>
<evidence type="ECO:0000256" key="2">
    <source>
        <dbReference type="SAM" id="MobiDB-lite"/>
    </source>
</evidence>
<proteinExistence type="predicted"/>
<gene>
    <name evidence="4" type="primary">LOC110073163</name>
</gene>
<dbReference type="Proteomes" id="UP001652642">
    <property type="component" value="Chromosome 7"/>
</dbReference>
<dbReference type="KEGG" id="pvt:110073163"/>
<protein>
    <submittedName>
        <fullName evidence="4">Uncharacterized protein isoform X1</fullName>
    </submittedName>
</protein>
<name>A0A6J0SMY1_9SAUR</name>
<dbReference type="InParanoid" id="A0A6J0SMY1"/>
<keyword evidence="1" id="KW-0175">Coiled coil</keyword>
<keyword evidence="3" id="KW-1185">Reference proteome</keyword>
<dbReference type="OrthoDB" id="10426621at2759"/>
<organism evidence="3 4">
    <name type="scientific">Pogona vitticeps</name>
    <name type="common">central bearded dragon</name>
    <dbReference type="NCBI Taxonomy" id="103695"/>
    <lineage>
        <taxon>Eukaryota</taxon>
        <taxon>Metazoa</taxon>
        <taxon>Chordata</taxon>
        <taxon>Craniata</taxon>
        <taxon>Vertebrata</taxon>
        <taxon>Euteleostomi</taxon>
        <taxon>Lepidosauria</taxon>
        <taxon>Squamata</taxon>
        <taxon>Bifurcata</taxon>
        <taxon>Unidentata</taxon>
        <taxon>Episquamata</taxon>
        <taxon>Toxicofera</taxon>
        <taxon>Iguania</taxon>
        <taxon>Acrodonta</taxon>
        <taxon>Agamidae</taxon>
        <taxon>Amphibolurinae</taxon>
        <taxon>Pogona</taxon>
    </lineage>
</organism>
<feature type="compositionally biased region" description="Low complexity" evidence="2">
    <location>
        <begin position="268"/>
        <end position="281"/>
    </location>
</feature>
<feature type="region of interest" description="Disordered" evidence="2">
    <location>
        <begin position="260"/>
        <end position="287"/>
    </location>
</feature>